<dbReference type="EMBL" id="OMOH01000018">
    <property type="protein sequence ID" value="SPF69556.1"/>
    <property type="molecule type" value="Genomic_DNA"/>
</dbReference>
<dbReference type="InterPro" id="IPR027806">
    <property type="entry name" value="HARBI1_dom"/>
</dbReference>
<accession>A0A375I8B9</accession>
<evidence type="ECO:0000313" key="4">
    <source>
        <dbReference type="EMBL" id="SPF69556.1"/>
    </source>
</evidence>
<protein>
    <submittedName>
        <fullName evidence="4">Harbinger transposase-derived nuclease domain</fullName>
    </submittedName>
</protein>
<organism evidence="4 5">
    <name type="scientific">Propionibacterium ruminifibrarum</name>
    <dbReference type="NCBI Taxonomy" id="1962131"/>
    <lineage>
        <taxon>Bacteria</taxon>
        <taxon>Bacillati</taxon>
        <taxon>Actinomycetota</taxon>
        <taxon>Actinomycetes</taxon>
        <taxon>Propionibacteriales</taxon>
        <taxon>Propionibacteriaceae</taxon>
        <taxon>Propionibacterium</taxon>
    </lineage>
</organism>
<feature type="domain" description="DDE Tnp4" evidence="3">
    <location>
        <begin position="15"/>
        <end position="159"/>
    </location>
</feature>
<name>A0A375I8B9_9ACTN</name>
<dbReference type="Proteomes" id="UP000265962">
    <property type="component" value="Unassembled WGS sequence"/>
</dbReference>
<dbReference type="Pfam" id="PF13359">
    <property type="entry name" value="DDE_Tnp_4"/>
    <property type="match status" value="1"/>
</dbReference>
<evidence type="ECO:0000313" key="5">
    <source>
        <dbReference type="Proteomes" id="UP000265962"/>
    </source>
</evidence>
<reference evidence="5" key="1">
    <citation type="submission" date="2018-02" db="EMBL/GenBank/DDBJ databases">
        <authorList>
            <person name="Hornung B."/>
        </authorList>
    </citation>
    <scope>NUCLEOTIDE SEQUENCE [LARGE SCALE GENOMIC DNA]</scope>
</reference>
<dbReference type="RefSeq" id="WP_275403721.1">
    <property type="nucleotide sequence ID" value="NZ_OMOH01000018.1"/>
</dbReference>
<proteinExistence type="predicted"/>
<evidence type="ECO:0000256" key="2">
    <source>
        <dbReference type="ARBA" id="ARBA00022723"/>
    </source>
</evidence>
<comment type="cofactor">
    <cofactor evidence="1">
        <name>a divalent metal cation</name>
        <dbReference type="ChEBI" id="CHEBI:60240"/>
    </cofactor>
</comment>
<dbReference type="AlphaFoldDB" id="A0A375I8B9"/>
<keyword evidence="5" id="KW-1185">Reference proteome</keyword>
<keyword evidence="2" id="KW-0479">Metal-binding</keyword>
<dbReference type="GO" id="GO:0046872">
    <property type="term" value="F:metal ion binding"/>
    <property type="evidence" value="ECO:0007669"/>
    <property type="project" value="UniProtKB-KW"/>
</dbReference>
<evidence type="ECO:0000256" key="1">
    <source>
        <dbReference type="ARBA" id="ARBA00001968"/>
    </source>
</evidence>
<sequence length="167" mass="18312">MPTADDLDQDQTLIVDGTLVPCWGWKDQQGLHSGKHLRTGLNLQVACTLTGRLVWVSDPAPGSTHDAKAIQSTGFLENFPDTPPLGDKGYTGLGMTTPIRKPPGGGLTGWQKQYNHAINSLRASAERAIAHLKTRRILHIGYRRPLDSFPQNITAVIALELYKNSFE</sequence>
<evidence type="ECO:0000259" key="3">
    <source>
        <dbReference type="Pfam" id="PF13359"/>
    </source>
</evidence>
<gene>
    <name evidence="4" type="ORF">PROPJV5_2541</name>
</gene>